<dbReference type="EMBL" id="JBHRVV010000001">
    <property type="protein sequence ID" value="MFC3459153.1"/>
    <property type="molecule type" value="Genomic_DNA"/>
</dbReference>
<keyword evidence="1" id="KW-0812">Transmembrane</keyword>
<accession>A0ABV7PM57</accession>
<reference evidence="3" key="1">
    <citation type="journal article" date="2019" name="Int. J. Syst. Evol. Microbiol.">
        <title>The Global Catalogue of Microorganisms (GCM) 10K type strain sequencing project: providing services to taxonomists for standard genome sequencing and annotation.</title>
        <authorList>
            <consortium name="The Broad Institute Genomics Platform"/>
            <consortium name="The Broad Institute Genome Sequencing Center for Infectious Disease"/>
            <person name="Wu L."/>
            <person name="Ma J."/>
        </authorList>
    </citation>
    <scope>NUCLEOTIDE SEQUENCE [LARGE SCALE GENOMIC DNA]</scope>
    <source>
        <strain evidence="3">CCM 7480</strain>
    </source>
</reference>
<evidence type="ECO:0000256" key="1">
    <source>
        <dbReference type="SAM" id="Phobius"/>
    </source>
</evidence>
<dbReference type="Proteomes" id="UP001595665">
    <property type="component" value="Unassembled WGS sequence"/>
</dbReference>
<sequence>MKAAPATRSPLLAPLLYVAALLLLLEEWLWRLGSRFAAGLADWPLLAWVENRVRRLPPYPALLVFALPGLMLLPVKLLALLAIAHGHPAWGVATFVLAKLGGAVVVARLYVLTLPALLALVWFARWHNRFIMLKDQLITRLRASAAWRRARRAVAAMQSTLRRTLRRLRRQLRPSVPFGSRQATRSARALRRFVSLWRRRRKSTGAERP</sequence>
<evidence type="ECO:0000313" key="3">
    <source>
        <dbReference type="Proteomes" id="UP001595665"/>
    </source>
</evidence>
<keyword evidence="1" id="KW-0472">Membrane</keyword>
<comment type="caution">
    <text evidence="2">The sequence shown here is derived from an EMBL/GenBank/DDBJ whole genome shotgun (WGS) entry which is preliminary data.</text>
</comment>
<organism evidence="2 3">
    <name type="scientific">Massilia haematophila</name>
    <dbReference type="NCBI Taxonomy" id="457923"/>
    <lineage>
        <taxon>Bacteria</taxon>
        <taxon>Pseudomonadati</taxon>
        <taxon>Pseudomonadota</taxon>
        <taxon>Betaproteobacteria</taxon>
        <taxon>Burkholderiales</taxon>
        <taxon>Oxalobacteraceae</taxon>
        <taxon>Telluria group</taxon>
        <taxon>Massilia</taxon>
    </lineage>
</organism>
<feature type="transmembrane region" description="Helical" evidence="1">
    <location>
        <begin position="103"/>
        <end position="124"/>
    </location>
</feature>
<name>A0ABV7PM57_9BURK</name>
<keyword evidence="3" id="KW-1185">Reference proteome</keyword>
<keyword evidence="1" id="KW-1133">Transmembrane helix</keyword>
<gene>
    <name evidence="2" type="ORF">ACFOPH_13000</name>
</gene>
<proteinExistence type="predicted"/>
<evidence type="ECO:0000313" key="2">
    <source>
        <dbReference type="EMBL" id="MFC3459153.1"/>
    </source>
</evidence>
<evidence type="ECO:0008006" key="4">
    <source>
        <dbReference type="Google" id="ProtNLM"/>
    </source>
</evidence>
<feature type="transmembrane region" description="Helical" evidence="1">
    <location>
        <begin position="61"/>
        <end position="83"/>
    </location>
</feature>
<dbReference type="RefSeq" id="WP_379735673.1">
    <property type="nucleotide sequence ID" value="NZ_JBHRVV010000001.1"/>
</dbReference>
<protein>
    <recommendedName>
        <fullName evidence="4">Transmembrane protein</fullName>
    </recommendedName>
</protein>
<feature type="transmembrane region" description="Helical" evidence="1">
    <location>
        <begin position="12"/>
        <end position="30"/>
    </location>
</feature>